<dbReference type="PANTHER" id="PTHR42878">
    <property type="entry name" value="TWO-COMPONENT HISTIDINE KINASE"/>
    <property type="match status" value="1"/>
</dbReference>
<dbReference type="GO" id="GO:0007234">
    <property type="term" value="P:osmosensory signaling via phosphorelay pathway"/>
    <property type="evidence" value="ECO:0007669"/>
    <property type="project" value="TreeGrafter"/>
</dbReference>
<gene>
    <name evidence="15" type="ORF">KSX_48770</name>
</gene>
<dbReference type="InterPro" id="IPR036097">
    <property type="entry name" value="HisK_dim/P_sf"/>
</dbReference>
<dbReference type="NCBIfam" id="TIGR00229">
    <property type="entry name" value="sensory_box"/>
    <property type="match status" value="1"/>
</dbReference>
<dbReference type="GO" id="GO:0016020">
    <property type="term" value="C:membrane"/>
    <property type="evidence" value="ECO:0007669"/>
    <property type="project" value="UniProtKB-SubCell"/>
</dbReference>
<dbReference type="GO" id="GO:0000156">
    <property type="term" value="F:phosphorelay response regulator activity"/>
    <property type="evidence" value="ECO:0007669"/>
    <property type="project" value="TreeGrafter"/>
</dbReference>
<dbReference type="SMART" id="SM00091">
    <property type="entry name" value="PAS"/>
    <property type="match status" value="2"/>
</dbReference>
<dbReference type="CDD" id="cd00082">
    <property type="entry name" value="HisKA"/>
    <property type="match status" value="1"/>
</dbReference>
<dbReference type="Gene3D" id="3.30.450.40">
    <property type="match status" value="1"/>
</dbReference>
<keyword evidence="8" id="KW-0418">Kinase</keyword>
<dbReference type="SUPFAM" id="SSF55874">
    <property type="entry name" value="ATPase domain of HSP90 chaperone/DNA topoisomerase II/histidine kinase"/>
    <property type="match status" value="1"/>
</dbReference>
<dbReference type="InterPro" id="IPR000014">
    <property type="entry name" value="PAS"/>
</dbReference>
<evidence type="ECO:0000256" key="9">
    <source>
        <dbReference type="ARBA" id="ARBA00022840"/>
    </source>
</evidence>
<dbReference type="SUPFAM" id="SSF55785">
    <property type="entry name" value="PYP-like sensor domain (PAS domain)"/>
    <property type="match status" value="2"/>
</dbReference>
<evidence type="ECO:0000256" key="3">
    <source>
        <dbReference type="ARBA" id="ARBA00012438"/>
    </source>
</evidence>
<dbReference type="SUPFAM" id="SSF47384">
    <property type="entry name" value="Homodimeric domain of signal transducing histidine kinase"/>
    <property type="match status" value="1"/>
</dbReference>
<feature type="domain" description="Histidine kinase" evidence="13">
    <location>
        <begin position="473"/>
        <end position="700"/>
    </location>
</feature>
<dbReference type="InterPro" id="IPR003661">
    <property type="entry name" value="HisK_dim/P_dom"/>
</dbReference>
<dbReference type="Pfam" id="PF08448">
    <property type="entry name" value="PAS_4"/>
    <property type="match status" value="1"/>
</dbReference>
<dbReference type="Gene3D" id="1.10.287.130">
    <property type="match status" value="1"/>
</dbReference>
<reference evidence="15" key="1">
    <citation type="submission" date="2020-10" db="EMBL/GenBank/DDBJ databases">
        <title>Taxonomic study of unclassified bacteria belonging to the class Ktedonobacteria.</title>
        <authorList>
            <person name="Yabe S."/>
            <person name="Wang C.M."/>
            <person name="Zheng Y."/>
            <person name="Sakai Y."/>
            <person name="Cavaletti L."/>
            <person name="Monciardini P."/>
            <person name="Donadio S."/>
        </authorList>
    </citation>
    <scope>NUCLEOTIDE SEQUENCE</scope>
    <source>
        <strain evidence="15">SOSP1-1</strain>
    </source>
</reference>
<dbReference type="InterPro" id="IPR029016">
    <property type="entry name" value="GAF-like_dom_sf"/>
</dbReference>
<keyword evidence="5" id="KW-0808">Transferase</keyword>
<dbReference type="InterPro" id="IPR013656">
    <property type="entry name" value="PAS_4"/>
</dbReference>
<dbReference type="InterPro" id="IPR050351">
    <property type="entry name" value="BphY/WalK/GraS-like"/>
</dbReference>
<dbReference type="FunFam" id="1.10.287.130:FF:000001">
    <property type="entry name" value="Two-component sensor histidine kinase"/>
    <property type="match status" value="1"/>
</dbReference>
<evidence type="ECO:0000313" key="16">
    <source>
        <dbReference type="Proteomes" id="UP000612362"/>
    </source>
</evidence>
<feature type="domain" description="PAS" evidence="14">
    <location>
        <begin position="333"/>
        <end position="377"/>
    </location>
</feature>
<keyword evidence="12" id="KW-0472">Membrane</keyword>
<keyword evidence="10" id="KW-1133">Transmembrane helix</keyword>
<comment type="catalytic activity">
    <reaction evidence="1">
        <text>ATP + protein L-histidine = ADP + protein N-phospho-L-histidine.</text>
        <dbReference type="EC" id="2.7.13.3"/>
    </reaction>
</comment>
<dbReference type="InterPro" id="IPR003594">
    <property type="entry name" value="HATPase_dom"/>
</dbReference>
<keyword evidence="16" id="KW-1185">Reference proteome</keyword>
<dbReference type="SUPFAM" id="SSF55781">
    <property type="entry name" value="GAF domain-like"/>
    <property type="match status" value="1"/>
</dbReference>
<dbReference type="PROSITE" id="PS50109">
    <property type="entry name" value="HIS_KIN"/>
    <property type="match status" value="1"/>
</dbReference>
<dbReference type="SMART" id="SM00388">
    <property type="entry name" value="HisKA"/>
    <property type="match status" value="1"/>
</dbReference>
<evidence type="ECO:0000256" key="1">
    <source>
        <dbReference type="ARBA" id="ARBA00000085"/>
    </source>
</evidence>
<dbReference type="Gene3D" id="3.30.450.20">
    <property type="entry name" value="PAS domain"/>
    <property type="match status" value="2"/>
</dbReference>
<dbReference type="SMART" id="SM00387">
    <property type="entry name" value="HATPase_c"/>
    <property type="match status" value="1"/>
</dbReference>
<comment type="subcellular location">
    <subcellularLocation>
        <location evidence="2">Membrane</location>
        <topology evidence="2">Multi-pass membrane protein</topology>
    </subcellularLocation>
</comment>
<dbReference type="GO" id="GO:0030295">
    <property type="term" value="F:protein kinase activator activity"/>
    <property type="evidence" value="ECO:0007669"/>
    <property type="project" value="TreeGrafter"/>
</dbReference>
<keyword evidence="6" id="KW-0812">Transmembrane</keyword>
<dbReference type="FunFam" id="3.30.565.10:FF:000006">
    <property type="entry name" value="Sensor histidine kinase WalK"/>
    <property type="match status" value="1"/>
</dbReference>
<accession>A0A8J3I789</accession>
<name>A0A8J3I789_9CHLR</name>
<evidence type="ECO:0000256" key="4">
    <source>
        <dbReference type="ARBA" id="ARBA00022553"/>
    </source>
</evidence>
<sequence>MSSLMNSKAYHYAETLLEHTPVGVAIFGAHDLRLLEFNSSYQGFLDNYFATRPEHKIVVGKTVLDWAFHSDSTRVMEIFKEVQASGQPYRNEELPFHVGEDLSYWDFMLQPIFDDTHKMTHIVQTLNDVTKQVQARQQAERARAESQRVSNLAESDRQCIAIIERVARCLRDSLEIDTVAHNIIYAISHHIRPSKVCIFSSDSNQRALRHVCAYTDPVSKQTVSDLEYIPFEHTDLPFVPSILQQHEPIFVSNLQQAATQRQIDPQHVLVQAGIQGYAFLPLWHSNRLEGALSVLFDTPIDPDGTEARVLRGSCAYFASALAYARQHNSATREQSYLRAVLDQLPEAILIVESADGTISYANEGAAHILGYELQDILKQPLHHYRTPLTEDDLSFGGRHITPWTVIVSRALCGETIKGKEAMVGRSCGSHLITLASCAPLYGEDNIMNGAVIVFQDVTAQKTIEQHKNEFFSIANHELRTPITVIQGFTEILQLKSQQSYQFDTLTLYALRSISEQSEQLTHLIEEMMDISRIEQFRFTLQRQSHNLLTLFTHTFEAQQVAARQHTLKLILNNIQPGEHLLAFIDEERLRQALNNLVGNAIKYSSPGSQIEVGLRVQRDTEQEPEAIFWVKDEGIGIASDEIPHIFDRFYRARNVDQSQSGFGIGLYLVKEVVTRHGGRLWVESKEGQGSTFYGSLPLAAIQSGT</sequence>
<comment type="caution">
    <text evidence="15">The sequence shown here is derived from an EMBL/GenBank/DDBJ whole genome shotgun (WGS) entry which is preliminary data.</text>
</comment>
<proteinExistence type="predicted"/>
<evidence type="ECO:0000256" key="12">
    <source>
        <dbReference type="ARBA" id="ARBA00023136"/>
    </source>
</evidence>
<dbReference type="GO" id="GO:0000155">
    <property type="term" value="F:phosphorelay sensor kinase activity"/>
    <property type="evidence" value="ECO:0007669"/>
    <property type="project" value="InterPro"/>
</dbReference>
<dbReference type="Gene3D" id="3.30.565.10">
    <property type="entry name" value="Histidine kinase-like ATPase, C-terminal domain"/>
    <property type="match status" value="1"/>
</dbReference>
<keyword evidence="7" id="KW-0547">Nucleotide-binding</keyword>
<evidence type="ECO:0000256" key="10">
    <source>
        <dbReference type="ARBA" id="ARBA00022989"/>
    </source>
</evidence>
<evidence type="ECO:0000313" key="15">
    <source>
        <dbReference type="EMBL" id="GHO46714.1"/>
    </source>
</evidence>
<dbReference type="InterPro" id="IPR035965">
    <property type="entry name" value="PAS-like_dom_sf"/>
</dbReference>
<dbReference type="PROSITE" id="PS50112">
    <property type="entry name" value="PAS"/>
    <property type="match status" value="1"/>
</dbReference>
<evidence type="ECO:0000256" key="8">
    <source>
        <dbReference type="ARBA" id="ARBA00022777"/>
    </source>
</evidence>
<keyword evidence="9" id="KW-0067">ATP-binding</keyword>
<dbReference type="GO" id="GO:0005524">
    <property type="term" value="F:ATP binding"/>
    <property type="evidence" value="ECO:0007669"/>
    <property type="project" value="UniProtKB-KW"/>
</dbReference>
<keyword evidence="11" id="KW-0902">Two-component regulatory system</keyword>
<evidence type="ECO:0000256" key="11">
    <source>
        <dbReference type="ARBA" id="ARBA00023012"/>
    </source>
</evidence>
<dbReference type="Pfam" id="PF02518">
    <property type="entry name" value="HATPase_c"/>
    <property type="match status" value="1"/>
</dbReference>
<dbReference type="InterPro" id="IPR005467">
    <property type="entry name" value="His_kinase_dom"/>
</dbReference>
<dbReference type="CDD" id="cd00130">
    <property type="entry name" value="PAS"/>
    <property type="match status" value="1"/>
</dbReference>
<evidence type="ECO:0000256" key="2">
    <source>
        <dbReference type="ARBA" id="ARBA00004141"/>
    </source>
</evidence>
<dbReference type="AlphaFoldDB" id="A0A8J3I789"/>
<organism evidence="15 16">
    <name type="scientific">Ktedonospora formicarum</name>
    <dbReference type="NCBI Taxonomy" id="2778364"/>
    <lineage>
        <taxon>Bacteria</taxon>
        <taxon>Bacillati</taxon>
        <taxon>Chloroflexota</taxon>
        <taxon>Ktedonobacteria</taxon>
        <taxon>Ktedonobacterales</taxon>
        <taxon>Ktedonobacteraceae</taxon>
        <taxon>Ktedonospora</taxon>
    </lineage>
</organism>
<evidence type="ECO:0000259" key="14">
    <source>
        <dbReference type="PROSITE" id="PS50112"/>
    </source>
</evidence>
<dbReference type="EMBL" id="BNJF01000002">
    <property type="protein sequence ID" value="GHO46714.1"/>
    <property type="molecule type" value="Genomic_DNA"/>
</dbReference>
<evidence type="ECO:0000256" key="5">
    <source>
        <dbReference type="ARBA" id="ARBA00022679"/>
    </source>
</evidence>
<dbReference type="PRINTS" id="PR00344">
    <property type="entry name" value="BCTRLSENSOR"/>
</dbReference>
<evidence type="ECO:0000256" key="6">
    <source>
        <dbReference type="ARBA" id="ARBA00022692"/>
    </source>
</evidence>
<dbReference type="Pfam" id="PF00512">
    <property type="entry name" value="HisKA"/>
    <property type="match status" value="1"/>
</dbReference>
<dbReference type="InterPro" id="IPR036890">
    <property type="entry name" value="HATPase_C_sf"/>
</dbReference>
<dbReference type="CDD" id="cd00075">
    <property type="entry name" value="HATPase"/>
    <property type="match status" value="1"/>
</dbReference>
<dbReference type="InterPro" id="IPR004358">
    <property type="entry name" value="Sig_transdc_His_kin-like_C"/>
</dbReference>
<dbReference type="Proteomes" id="UP000612362">
    <property type="component" value="Unassembled WGS sequence"/>
</dbReference>
<dbReference type="EC" id="2.7.13.3" evidence="3"/>
<evidence type="ECO:0000256" key="7">
    <source>
        <dbReference type="ARBA" id="ARBA00022741"/>
    </source>
</evidence>
<keyword evidence="4" id="KW-0597">Phosphoprotein</keyword>
<protein>
    <recommendedName>
        <fullName evidence="3">histidine kinase</fullName>
        <ecNumber evidence="3">2.7.13.3</ecNumber>
    </recommendedName>
</protein>
<dbReference type="PANTHER" id="PTHR42878:SF7">
    <property type="entry name" value="SENSOR HISTIDINE KINASE GLRK"/>
    <property type="match status" value="1"/>
</dbReference>
<evidence type="ECO:0000259" key="13">
    <source>
        <dbReference type="PROSITE" id="PS50109"/>
    </source>
</evidence>